<reference evidence="1 2" key="1">
    <citation type="journal article" date="2012" name="Int. J. Syst. Evol. Microbiol.">
        <title>Vibrio caribbeanicus sp. nov., isolated from the marine sponge Scleritoderma cyanea.</title>
        <authorList>
            <person name="Hoffmann M."/>
            <person name="Monday S.R."/>
            <person name="Allard M.W."/>
            <person name="Strain E.A."/>
            <person name="Whittaker P."/>
            <person name="Naum M."/>
            <person name="McCarthy P.J."/>
            <person name="Lopez J.V."/>
            <person name="Fischer M."/>
            <person name="Brown E.W."/>
        </authorList>
    </citation>
    <scope>NUCLEOTIDE SEQUENCE [LARGE SCALE GENOMIC DNA]</scope>
    <source>
        <strain evidence="1 2">ATCC BAA-2122</strain>
    </source>
</reference>
<evidence type="ECO:0000313" key="1">
    <source>
        <dbReference type="EMBL" id="EFP97245.1"/>
    </source>
</evidence>
<dbReference type="RefSeq" id="WP_009600675.1">
    <property type="nucleotide sequence ID" value="NZ_AEIU01000060.1"/>
</dbReference>
<dbReference type="eggNOG" id="ENOG50333VP">
    <property type="taxonomic scope" value="Bacteria"/>
</dbReference>
<protein>
    <submittedName>
        <fullName evidence="1">Uncharacterized protein</fullName>
    </submittedName>
</protein>
<proteinExistence type="predicted"/>
<dbReference type="AlphaFoldDB" id="E3BI44"/>
<name>E3BI44_9VIBR</name>
<dbReference type="Proteomes" id="UP000002943">
    <property type="component" value="Unassembled WGS sequence"/>
</dbReference>
<organism evidence="1 2">
    <name type="scientific">Vibrio caribbeanicus ATCC BAA-2122</name>
    <dbReference type="NCBI Taxonomy" id="796620"/>
    <lineage>
        <taxon>Bacteria</taxon>
        <taxon>Pseudomonadati</taxon>
        <taxon>Pseudomonadota</taxon>
        <taxon>Gammaproteobacteria</taxon>
        <taxon>Vibrionales</taxon>
        <taxon>Vibrionaceae</taxon>
        <taxon>Vibrio</taxon>
    </lineage>
</organism>
<accession>E3BI44</accession>
<dbReference type="STRING" id="796620.VIBC2010_09432"/>
<evidence type="ECO:0000313" key="2">
    <source>
        <dbReference type="Proteomes" id="UP000002943"/>
    </source>
</evidence>
<sequence length="167" mass="19168">MDKLIREGSCLLREILGFRLLSVFALIHTFDGERDFSSPQELLFTFEGGSQVRIKCDQDGESIYFDNQTPVEANMAEYGQNMLFNCSNDNNFEYGIGRTVDQIELIVSDKIIFGLLMNFEGARSSTIINLGDELYVYDELPKNILEEDKWQRILVDQNYSGHTSQNK</sequence>
<keyword evidence="2" id="KW-1185">Reference proteome</keyword>
<dbReference type="EMBL" id="AEIU01000060">
    <property type="protein sequence ID" value="EFP97245.1"/>
    <property type="molecule type" value="Genomic_DNA"/>
</dbReference>
<dbReference type="OrthoDB" id="6556167at2"/>
<gene>
    <name evidence="1" type="ORF">VIBC2010_09432</name>
</gene>
<comment type="caution">
    <text evidence="1">The sequence shown here is derived from an EMBL/GenBank/DDBJ whole genome shotgun (WGS) entry which is preliminary data.</text>
</comment>